<dbReference type="STRING" id="683125.SAMN05660206_12021"/>
<dbReference type="InterPro" id="IPR032774">
    <property type="entry name" value="WG_beta_rep"/>
</dbReference>
<reference evidence="1 2" key="1">
    <citation type="submission" date="2016-10" db="EMBL/GenBank/DDBJ databases">
        <authorList>
            <person name="de Groot N.N."/>
        </authorList>
    </citation>
    <scope>NUCLEOTIDE SEQUENCE [LARGE SCALE GENOMIC DNA]</scope>
    <source>
        <strain evidence="1 2">DSM 22789</strain>
    </source>
</reference>
<keyword evidence="2" id="KW-1185">Reference proteome</keyword>
<dbReference type="Pfam" id="PF14903">
    <property type="entry name" value="WG_beta_rep"/>
    <property type="match status" value="1"/>
</dbReference>
<name>A0A1I6VYU8_9SPHI</name>
<dbReference type="AlphaFoldDB" id="A0A1I6VYU8"/>
<dbReference type="EMBL" id="FOZZ01000020">
    <property type="protein sequence ID" value="SFT18895.1"/>
    <property type="molecule type" value="Genomic_DNA"/>
</dbReference>
<organism evidence="1 2">
    <name type="scientific">Sphingobacterium wenxiniae</name>
    <dbReference type="NCBI Taxonomy" id="683125"/>
    <lineage>
        <taxon>Bacteria</taxon>
        <taxon>Pseudomonadati</taxon>
        <taxon>Bacteroidota</taxon>
        <taxon>Sphingobacteriia</taxon>
        <taxon>Sphingobacteriales</taxon>
        <taxon>Sphingobacteriaceae</taxon>
        <taxon>Sphingobacterium</taxon>
    </lineage>
</organism>
<sequence length="372" mass="43266">MRFFVVRHTLYVFAIIIALLWNSRVLGQKSDTWIAFYNQDSTKIGYKDSEGNMKIAPRFSGYATAMKFEDIISVISDEDGKWTSYYLNKAEQTFGTDSLYFFDNAPDCEHEGFIRFRDHRTDKVGVFNKLGNIIIPAIYDDLTKVRNGMLVGLKGAEKKYEHEQPYEGDNYYTWVGGQEVLIDTLNTILVENFPNDRGLDFYSLEKSSQPATDKRRKSFRTKEGTYFSFIDFETEFRTWLQKDFLPDLTMEKLMAAAHDTIVWESTNGWTNTDKQTFVQDHFAVLKKILTELQVPAADYSIIVGHLNPFMYTGEDFALYFNNCRESKEWQCPVLNIVITYNGKGLEFKQNHFDFLRTDEGYKLISVTIRNAL</sequence>
<dbReference type="Proteomes" id="UP000198785">
    <property type="component" value="Unassembled WGS sequence"/>
</dbReference>
<accession>A0A1I6VYU8</accession>
<proteinExistence type="predicted"/>
<dbReference type="RefSeq" id="WP_093367765.1">
    <property type="nucleotide sequence ID" value="NZ_FOZZ01000020.1"/>
</dbReference>
<evidence type="ECO:0000313" key="2">
    <source>
        <dbReference type="Proteomes" id="UP000198785"/>
    </source>
</evidence>
<protein>
    <submittedName>
        <fullName evidence="1">WG containing repeat-containing protein</fullName>
    </submittedName>
</protein>
<evidence type="ECO:0000313" key="1">
    <source>
        <dbReference type="EMBL" id="SFT18895.1"/>
    </source>
</evidence>
<gene>
    <name evidence="1" type="ORF">SAMN05660206_12021</name>
</gene>
<dbReference type="OrthoDB" id="697275at2"/>